<evidence type="ECO:0000256" key="1">
    <source>
        <dbReference type="ARBA" id="ARBA00022801"/>
    </source>
</evidence>
<feature type="region of interest" description="Disordered" evidence="2">
    <location>
        <begin position="744"/>
        <end position="763"/>
    </location>
</feature>
<dbReference type="Gene3D" id="1.10.390.30">
    <property type="entry name" value="Peptidase M60, enhancin-like domain 3"/>
    <property type="match status" value="1"/>
</dbReference>
<feature type="domain" description="Peptidase M60" evidence="4">
    <location>
        <begin position="701"/>
        <end position="1030"/>
    </location>
</feature>
<feature type="region of interest" description="Disordered" evidence="2">
    <location>
        <begin position="246"/>
        <end position="279"/>
    </location>
</feature>
<dbReference type="InterPro" id="IPR031161">
    <property type="entry name" value="Peptidase_M60_dom"/>
</dbReference>
<feature type="region of interest" description="Disordered" evidence="2">
    <location>
        <begin position="137"/>
        <end position="161"/>
    </location>
</feature>
<dbReference type="EMBL" id="CP058627">
    <property type="protein sequence ID" value="QLG89301.1"/>
    <property type="molecule type" value="Genomic_DNA"/>
</dbReference>
<organism evidence="5 6">
    <name type="scientific">Chitinibacter bivalviorum</name>
    <dbReference type="NCBI Taxonomy" id="2739434"/>
    <lineage>
        <taxon>Bacteria</taxon>
        <taxon>Pseudomonadati</taxon>
        <taxon>Pseudomonadota</taxon>
        <taxon>Betaproteobacteria</taxon>
        <taxon>Neisseriales</taxon>
        <taxon>Chitinibacteraceae</taxon>
        <taxon>Chitinibacter</taxon>
    </lineage>
</organism>
<feature type="signal peptide" evidence="3">
    <location>
        <begin position="1"/>
        <end position="23"/>
    </location>
</feature>
<dbReference type="PROSITE" id="PS51723">
    <property type="entry name" value="PEPTIDASE_M60"/>
    <property type="match status" value="1"/>
</dbReference>
<dbReference type="InterPro" id="IPR041549">
    <property type="entry name" value="IMPa_helical"/>
</dbReference>
<dbReference type="GO" id="GO:0030246">
    <property type="term" value="F:carbohydrate binding"/>
    <property type="evidence" value="ECO:0007669"/>
    <property type="project" value="InterPro"/>
</dbReference>
<sequence length="1171" mass="125756">MPSFSRHRIILAGLILLSNLALAAPVWQSHTAYLANDIVTFDGRDYKALKSHIANSSWQPNRSPTLWQDIGIASAISANVRPKLVETRFTQAAPIASKAAATGVTAREPVLSPVAAPSVPPTPLSSEANHHVETQPTWGNYTATSTLTPSPSQTAAPSAASTSNTVIVITQKCAAAWSAAIQYAHGDLVSLANRNYQAKAANIDKNPKRISTNFLSANYWRHRKDWKNWNDLGLCSDTVTTANPISTTKPATIPTPTSKPVISTTEPIATPNPIITPTLATPAPVTTPTLEELDTSDPVATEPPVLQPVAPPPPLSIAAQIKQALNLAIQKAREIQGLQTSVMADIYGDASLNLSLNHTKNSSEINRVNSSSAIPLVVADDGSGMAAVSQYGQGRALAYGADVLSWMANQSRETQHYPLFSRAFNWVVSGKAAGPLPATIKFATAGYDAGTVSKLITLQGKTPQAINCDLVAANNTCWQAADVLVFGAGVRADAALADQVRMYQASGKAIIYMHNNWTDSAGGRQVLQGIGMELGGYPGNFYAPTAGFSVNATRTVAEMLQRTDQMAALTNALTLMSVDTVDPSLVIDAASTNAISQLQDEMAWMQRRGIDIFSSPTAELHRLLINWADLYRPSIQYGTIFRTQDPAKFVRTYASDSWVAYNRASTTVSPTGQGDYMPAAAQAIPVSSTSETIEVTIAQSSGMTAIGRGAIPGQPVYIEVVNDGGTSGLNLQTSYVRAYGNPLTDNEKQGYKRPREPQSFPIPLPDSGETVFVTPFGGPLFLNYSGATAGRSVTLKIRGAAKYAHFDFTKPQSEADIADAIAALNRADFGWQTSKFVGGEIQQTIYYAKQAIGNSDPKKVIIDQVKGSLFDSNHIANGYNNMPLSNNVATLCSQFSWDCTGPIHRAPGVQHFIGWIAACGFLCSGNPSDGFSGIGGTGWGHAHELGHNTVQRVMTITFNGKGCVVECNNNVLASIQMMRQFKTLGIDTGHNTDHPGLYQRIVANRNSGTTGEAKVLDMQTNLWDMAKGQDPMRAVHFQLAFLFSKYRALESVPSMEATLDYFTLLTKGDRLVSRAWDSNNKDKYAMGSFSNNTISNPDLLFVLSSKIIGKDLRNIFAMYGMSVSQTALDSVAALGLPLLPEEFYALAPGKHNQVSTGQWLNLANQTPAYPY</sequence>
<dbReference type="InterPro" id="IPR040711">
    <property type="entry name" value="IMPa_N_2"/>
</dbReference>
<dbReference type="KEGG" id="chiz:HQ393_14185"/>
<reference evidence="5 6" key="1">
    <citation type="submission" date="2020-07" db="EMBL/GenBank/DDBJ databases">
        <title>Complete genome sequence of Chitinibacter sp. 2T18.</title>
        <authorList>
            <person name="Bae J.-W."/>
            <person name="Choi J.-W."/>
        </authorList>
    </citation>
    <scope>NUCLEOTIDE SEQUENCE [LARGE SCALE GENOMIC DNA]</scope>
    <source>
        <strain evidence="5 6">2T18</strain>
    </source>
</reference>
<dbReference type="Pfam" id="PF02839">
    <property type="entry name" value="CBM_5_12"/>
    <property type="match status" value="1"/>
</dbReference>
<dbReference type="GO" id="GO:0004553">
    <property type="term" value="F:hydrolase activity, hydrolyzing O-glycosyl compounds"/>
    <property type="evidence" value="ECO:0007669"/>
    <property type="project" value="InterPro"/>
</dbReference>
<dbReference type="Gene3D" id="2.10.10.20">
    <property type="entry name" value="Carbohydrate-binding module superfamily 5/12"/>
    <property type="match status" value="1"/>
</dbReference>
<evidence type="ECO:0000256" key="3">
    <source>
        <dbReference type="SAM" id="SignalP"/>
    </source>
</evidence>
<feature type="compositionally biased region" description="Basic and acidic residues" evidence="2">
    <location>
        <begin position="745"/>
        <end position="756"/>
    </location>
</feature>
<dbReference type="RefSeq" id="WP_179355820.1">
    <property type="nucleotide sequence ID" value="NZ_CP058627.1"/>
</dbReference>
<gene>
    <name evidence="5" type="ORF">HQ393_14185</name>
</gene>
<feature type="compositionally biased region" description="Low complexity" evidence="2">
    <location>
        <begin position="264"/>
        <end position="279"/>
    </location>
</feature>
<evidence type="ECO:0000313" key="6">
    <source>
        <dbReference type="Proteomes" id="UP000509597"/>
    </source>
</evidence>
<feature type="compositionally biased region" description="Low complexity" evidence="2">
    <location>
        <begin position="142"/>
        <end position="161"/>
    </location>
</feature>
<protein>
    <recommendedName>
        <fullName evidence="4">Peptidase M60 domain-containing protein</fullName>
    </recommendedName>
</protein>
<dbReference type="Proteomes" id="UP000509597">
    <property type="component" value="Chromosome"/>
</dbReference>
<evidence type="ECO:0000313" key="5">
    <source>
        <dbReference type="EMBL" id="QLG89301.1"/>
    </source>
</evidence>
<dbReference type="SMART" id="SM01276">
    <property type="entry name" value="M60-like"/>
    <property type="match status" value="1"/>
</dbReference>
<feature type="chain" id="PRO_5029009966" description="Peptidase M60 domain-containing protein" evidence="3">
    <location>
        <begin position="24"/>
        <end position="1171"/>
    </location>
</feature>
<feature type="compositionally biased region" description="Polar residues" evidence="2">
    <location>
        <begin position="246"/>
        <end position="263"/>
    </location>
</feature>
<dbReference type="InterPro" id="IPR003610">
    <property type="entry name" value="CBM5/12"/>
</dbReference>
<evidence type="ECO:0000259" key="4">
    <source>
        <dbReference type="PROSITE" id="PS51723"/>
    </source>
</evidence>
<dbReference type="SUPFAM" id="SSF51055">
    <property type="entry name" value="Carbohydrate binding domain"/>
    <property type="match status" value="1"/>
</dbReference>
<dbReference type="InterPro" id="IPR036573">
    <property type="entry name" value="CBM_sf_5/12"/>
</dbReference>
<proteinExistence type="predicted"/>
<evidence type="ECO:0000256" key="2">
    <source>
        <dbReference type="SAM" id="MobiDB-lite"/>
    </source>
</evidence>
<dbReference type="InterPro" id="IPR042279">
    <property type="entry name" value="Pep_M60_3"/>
</dbReference>
<dbReference type="CDD" id="cd12214">
    <property type="entry name" value="ChiA1_BD"/>
    <property type="match status" value="1"/>
</dbReference>
<keyword evidence="3" id="KW-0732">Signal</keyword>
<accession>A0A7H9BMI6</accession>
<dbReference type="GO" id="GO:0005576">
    <property type="term" value="C:extracellular region"/>
    <property type="evidence" value="ECO:0007669"/>
    <property type="project" value="InterPro"/>
</dbReference>
<dbReference type="Pfam" id="PF18642">
    <property type="entry name" value="IMPa_helical"/>
    <property type="match status" value="1"/>
</dbReference>
<dbReference type="SMART" id="SM00495">
    <property type="entry name" value="ChtBD3"/>
    <property type="match status" value="2"/>
</dbReference>
<keyword evidence="6" id="KW-1185">Reference proteome</keyword>
<dbReference type="Pfam" id="PF18650">
    <property type="entry name" value="IMPa_N_2"/>
    <property type="match status" value="1"/>
</dbReference>
<keyword evidence="1" id="KW-0378">Hydrolase</keyword>
<dbReference type="AlphaFoldDB" id="A0A7H9BMI6"/>
<dbReference type="GO" id="GO:0005975">
    <property type="term" value="P:carbohydrate metabolic process"/>
    <property type="evidence" value="ECO:0007669"/>
    <property type="project" value="InterPro"/>
</dbReference>
<dbReference type="NCBIfam" id="NF038322">
    <property type="entry name" value="ImpA_fam_HExGH"/>
    <property type="match status" value="1"/>
</dbReference>
<name>A0A7H9BMI6_9NEIS</name>